<dbReference type="InterPro" id="IPR003615">
    <property type="entry name" value="HNH_nuc"/>
</dbReference>
<keyword evidence="3" id="KW-1185">Reference proteome</keyword>
<sequence length="196" mass="23836">MSTEPITKTCSTCQVAKPLDEFNRDKSRKDGRDFRCRECNRENNRRWREENLDRKREYDRRWREVNPDRDREYTRRWYTENRDRKRETNRRWREANRDRERERQRIRNQGMTPELRDYIASLKGRPCHFCGETADQVDHLTPISRCVELGIPHNTRDNLAPICGSCNMSKGTKTEAEFIAWQIQVMLAERRRREAA</sequence>
<dbReference type="Gene3D" id="1.10.30.50">
    <property type="match status" value="1"/>
</dbReference>
<dbReference type="SMART" id="SM00507">
    <property type="entry name" value="HNHc"/>
    <property type="match status" value="1"/>
</dbReference>
<dbReference type="InterPro" id="IPR002711">
    <property type="entry name" value="HNH"/>
</dbReference>
<accession>A0ABW7HMA9</accession>
<evidence type="ECO:0000259" key="1">
    <source>
        <dbReference type="SMART" id="SM00507"/>
    </source>
</evidence>
<organism evidence="2 3">
    <name type="scientific">Streptomyces chitinivorans</name>
    <dbReference type="NCBI Taxonomy" id="1257027"/>
    <lineage>
        <taxon>Bacteria</taxon>
        <taxon>Bacillati</taxon>
        <taxon>Actinomycetota</taxon>
        <taxon>Actinomycetes</taxon>
        <taxon>Kitasatosporales</taxon>
        <taxon>Streptomycetaceae</taxon>
        <taxon>Streptomyces</taxon>
    </lineage>
</organism>
<dbReference type="Pfam" id="PF01844">
    <property type="entry name" value="HNH"/>
    <property type="match status" value="1"/>
</dbReference>
<name>A0ABW7HMA9_9ACTN</name>
<proteinExistence type="predicted"/>
<keyword evidence="2" id="KW-0540">Nuclease</keyword>
<reference evidence="2 3" key="1">
    <citation type="submission" date="2024-10" db="EMBL/GenBank/DDBJ databases">
        <authorList>
            <person name="Cho J.-C."/>
        </authorList>
    </citation>
    <scope>NUCLEOTIDE SEQUENCE [LARGE SCALE GENOMIC DNA]</scope>
    <source>
        <strain evidence="2 3">KCTC29696</strain>
    </source>
</reference>
<dbReference type="RefSeq" id="WP_279951020.1">
    <property type="nucleotide sequence ID" value="NZ_BAABEN010000012.1"/>
</dbReference>
<keyword evidence="2" id="KW-0255">Endonuclease</keyword>
<dbReference type="CDD" id="cd00085">
    <property type="entry name" value="HNHc"/>
    <property type="match status" value="1"/>
</dbReference>
<keyword evidence="2" id="KW-0378">Hydrolase</keyword>
<gene>
    <name evidence="2" type="ORF">ACG5V6_01955</name>
</gene>
<evidence type="ECO:0000313" key="2">
    <source>
        <dbReference type="EMBL" id="MFH0246988.1"/>
    </source>
</evidence>
<dbReference type="EMBL" id="JBIHMK010000004">
    <property type="protein sequence ID" value="MFH0246988.1"/>
    <property type="molecule type" value="Genomic_DNA"/>
</dbReference>
<evidence type="ECO:0000313" key="3">
    <source>
        <dbReference type="Proteomes" id="UP001607069"/>
    </source>
</evidence>
<dbReference type="Proteomes" id="UP001607069">
    <property type="component" value="Unassembled WGS sequence"/>
</dbReference>
<dbReference type="GO" id="GO:0004519">
    <property type="term" value="F:endonuclease activity"/>
    <property type="evidence" value="ECO:0007669"/>
    <property type="project" value="UniProtKB-KW"/>
</dbReference>
<feature type="domain" description="HNH nuclease" evidence="1">
    <location>
        <begin position="114"/>
        <end position="168"/>
    </location>
</feature>
<protein>
    <submittedName>
        <fullName evidence="2">HNH endonuclease</fullName>
    </submittedName>
</protein>
<comment type="caution">
    <text evidence="2">The sequence shown here is derived from an EMBL/GenBank/DDBJ whole genome shotgun (WGS) entry which is preliminary data.</text>
</comment>